<dbReference type="Gene3D" id="3.40.190.290">
    <property type="match status" value="1"/>
</dbReference>
<dbReference type="InterPro" id="IPR036388">
    <property type="entry name" value="WH-like_DNA-bd_sf"/>
</dbReference>
<dbReference type="InterPro" id="IPR000847">
    <property type="entry name" value="LysR_HTH_N"/>
</dbReference>
<feature type="domain" description="HTH lysR-type" evidence="5">
    <location>
        <begin position="15"/>
        <end position="72"/>
    </location>
</feature>
<organism evidence="6 7">
    <name type="scientific">Pendulispora rubella</name>
    <dbReference type="NCBI Taxonomy" id="2741070"/>
    <lineage>
        <taxon>Bacteria</taxon>
        <taxon>Pseudomonadati</taxon>
        <taxon>Myxococcota</taxon>
        <taxon>Myxococcia</taxon>
        <taxon>Myxococcales</taxon>
        <taxon>Sorangiineae</taxon>
        <taxon>Pendulisporaceae</taxon>
        <taxon>Pendulispora</taxon>
    </lineage>
</organism>
<evidence type="ECO:0000259" key="5">
    <source>
        <dbReference type="PROSITE" id="PS50931"/>
    </source>
</evidence>
<dbReference type="Pfam" id="PF00126">
    <property type="entry name" value="HTH_1"/>
    <property type="match status" value="1"/>
</dbReference>
<proteinExistence type="inferred from homology"/>
<name>A0ABZ2LA31_9BACT</name>
<evidence type="ECO:0000256" key="1">
    <source>
        <dbReference type="ARBA" id="ARBA00009437"/>
    </source>
</evidence>
<dbReference type="RefSeq" id="WP_394835695.1">
    <property type="nucleotide sequence ID" value="NZ_CP089983.1"/>
</dbReference>
<dbReference type="InterPro" id="IPR005119">
    <property type="entry name" value="LysR_subst-bd"/>
</dbReference>
<dbReference type="CDD" id="cd08422">
    <property type="entry name" value="PBP2_CrgA_like"/>
    <property type="match status" value="1"/>
</dbReference>
<keyword evidence="4" id="KW-0804">Transcription</keyword>
<keyword evidence="7" id="KW-1185">Reference proteome</keyword>
<reference evidence="6" key="1">
    <citation type="submission" date="2021-12" db="EMBL/GenBank/DDBJ databases">
        <title>Discovery of the Pendulisporaceae a myxobacterial family with distinct sporulation behavior and unique specialized metabolism.</title>
        <authorList>
            <person name="Garcia R."/>
            <person name="Popoff A."/>
            <person name="Bader C.D."/>
            <person name="Loehr J."/>
            <person name="Walesch S."/>
            <person name="Walt C."/>
            <person name="Boldt J."/>
            <person name="Bunk B."/>
            <person name="Haeckl F.J.F.P.J."/>
            <person name="Gunesch A.P."/>
            <person name="Birkelbach J."/>
            <person name="Nuebel U."/>
            <person name="Pietschmann T."/>
            <person name="Bach T."/>
            <person name="Mueller R."/>
        </authorList>
    </citation>
    <scope>NUCLEOTIDE SEQUENCE</scope>
    <source>
        <strain evidence="6">MSr11367</strain>
    </source>
</reference>
<dbReference type="SUPFAM" id="SSF53850">
    <property type="entry name" value="Periplasmic binding protein-like II"/>
    <property type="match status" value="1"/>
</dbReference>
<dbReference type="PROSITE" id="PS50931">
    <property type="entry name" value="HTH_LYSR"/>
    <property type="match status" value="1"/>
</dbReference>
<protein>
    <submittedName>
        <fullName evidence="6">LysR family transcriptional regulator</fullName>
    </submittedName>
</protein>
<gene>
    <name evidence="6" type="ORF">LVJ94_02040</name>
</gene>
<dbReference type="PANTHER" id="PTHR30537:SF5">
    <property type="entry name" value="HTH-TYPE TRANSCRIPTIONAL ACTIVATOR TTDR-RELATED"/>
    <property type="match status" value="1"/>
</dbReference>
<accession>A0ABZ2LA31</accession>
<evidence type="ECO:0000313" key="7">
    <source>
        <dbReference type="Proteomes" id="UP001374803"/>
    </source>
</evidence>
<evidence type="ECO:0000256" key="2">
    <source>
        <dbReference type="ARBA" id="ARBA00023015"/>
    </source>
</evidence>
<dbReference type="Pfam" id="PF03466">
    <property type="entry name" value="LysR_substrate"/>
    <property type="match status" value="1"/>
</dbReference>
<dbReference type="InterPro" id="IPR058163">
    <property type="entry name" value="LysR-type_TF_proteobact-type"/>
</dbReference>
<dbReference type="InterPro" id="IPR036390">
    <property type="entry name" value="WH_DNA-bd_sf"/>
</dbReference>
<dbReference type="EMBL" id="CP089983">
    <property type="protein sequence ID" value="WXB06045.1"/>
    <property type="molecule type" value="Genomic_DNA"/>
</dbReference>
<keyword evidence="3" id="KW-0238">DNA-binding</keyword>
<evidence type="ECO:0000256" key="4">
    <source>
        <dbReference type="ARBA" id="ARBA00023163"/>
    </source>
</evidence>
<dbReference type="Proteomes" id="UP001374803">
    <property type="component" value="Chromosome"/>
</dbReference>
<evidence type="ECO:0000313" key="6">
    <source>
        <dbReference type="EMBL" id="WXB06045.1"/>
    </source>
</evidence>
<sequence length="325" mass="35747">MDILSTWVNNRSVQPDLNQMSIFAAVVEAGTFTAAAKALGMPKSTVSKRISELEDRLGCRLLHRTTRRVKLTAVGCSYHAECQRIVADARAADRTVAARDGSLQGIVRVTAPWLLAEIVAPAMHRFLRENENVSLEVWITNRVVDLIEEGVDLAIRPGSLTDSSLVARRLGEVEHCICASPDYLERHRTVTKPSDLRTHACIAFGRMGTKRTWSFERDGKKTLVAVNGRYAVTSGALMHRAALAGLGIASVPKFVVEDDLASGRLVRLLENWTTGRGAVHLVYPSGRHLSPAVRGLLDVLVSTFGNNPPWSPRERNRKTGRREGI</sequence>
<dbReference type="PANTHER" id="PTHR30537">
    <property type="entry name" value="HTH-TYPE TRANSCRIPTIONAL REGULATOR"/>
    <property type="match status" value="1"/>
</dbReference>
<keyword evidence="2" id="KW-0805">Transcription regulation</keyword>
<dbReference type="SUPFAM" id="SSF46785">
    <property type="entry name" value="Winged helix' DNA-binding domain"/>
    <property type="match status" value="1"/>
</dbReference>
<dbReference type="Gene3D" id="1.10.10.10">
    <property type="entry name" value="Winged helix-like DNA-binding domain superfamily/Winged helix DNA-binding domain"/>
    <property type="match status" value="1"/>
</dbReference>
<evidence type="ECO:0000256" key="3">
    <source>
        <dbReference type="ARBA" id="ARBA00023125"/>
    </source>
</evidence>
<comment type="similarity">
    <text evidence="1">Belongs to the LysR transcriptional regulatory family.</text>
</comment>